<gene>
    <name evidence="3" type="ORF">KR51_00028750</name>
</gene>
<dbReference type="EMBL" id="ASSJ01000074">
    <property type="protein sequence ID" value="ERN40618.1"/>
    <property type="molecule type" value="Genomic_DNA"/>
</dbReference>
<protein>
    <recommendedName>
        <fullName evidence="5">DUF1092 family protein</fullName>
    </recommendedName>
</protein>
<dbReference type="STRING" id="582515.KR51_00028750"/>
<keyword evidence="4" id="KW-1185">Reference proteome</keyword>
<dbReference type="AlphaFoldDB" id="U5D7N9"/>
<dbReference type="PANTHER" id="PTHR34556">
    <property type="match status" value="1"/>
</dbReference>
<dbReference type="RefSeq" id="WP_022608425.1">
    <property type="nucleotide sequence ID" value="NZ_ASSJ01000074.1"/>
</dbReference>
<dbReference type="InterPro" id="IPR009472">
    <property type="entry name" value="Tab2-like"/>
</dbReference>
<sequence>MGTTVWELDFYSRPIVDAAGKKVWEVAICESPLSANRTPETLFYFAKYCPAQTVNSVFLREAILEAIAQAPAPPKRIRFFRRQMNNMIVKACDDLGIPVAPSRRTYTLDAWLEHRLSEVYPQEPGYSADAVASASVQYPMGDARPLPDAVRGDRGDRWTFASLAAAEFDEMDEWDIAFGESFPLEIDPETIVPGTIVYSPRALPLAGWLSGLELVALHAQDISPARLLLETGIGDRWIFADLGRDRFRSEARKFATAKTAAAGVHFLAIQSEDSPEAFAGFWLLKG</sequence>
<dbReference type="eggNOG" id="ENOG502Z7RA">
    <property type="taxonomic scope" value="Bacteria"/>
</dbReference>
<dbReference type="Pfam" id="PF06485">
    <property type="entry name" value="Tab2-like_N"/>
    <property type="match status" value="1"/>
</dbReference>
<dbReference type="PANTHER" id="PTHR34556:SF2">
    <property type="entry name" value="PROTEIN TAB2 HOMOLOG, CHLOROPLASTIC"/>
    <property type="match status" value="1"/>
</dbReference>
<dbReference type="InParanoid" id="U5D7N9"/>
<evidence type="ECO:0000313" key="4">
    <source>
        <dbReference type="Proteomes" id="UP000016960"/>
    </source>
</evidence>
<dbReference type="PATRIC" id="fig|582515.4.peg.3228"/>
<accession>U5D7N9</accession>
<evidence type="ECO:0000313" key="3">
    <source>
        <dbReference type="EMBL" id="ERN40618.1"/>
    </source>
</evidence>
<proteinExistence type="predicted"/>
<dbReference type="InterPro" id="IPR046760">
    <property type="entry name" value="Tab2-like_N"/>
</dbReference>
<dbReference type="Proteomes" id="UP000016960">
    <property type="component" value="Unassembled WGS sequence"/>
</dbReference>
<feature type="domain" description="RNA-binding protein Tab2-like N-terminal" evidence="1">
    <location>
        <begin position="5"/>
        <end position="115"/>
    </location>
</feature>
<organism evidence="3 4">
    <name type="scientific">Rubidibacter lacunae KORDI 51-2</name>
    <dbReference type="NCBI Taxonomy" id="582515"/>
    <lineage>
        <taxon>Bacteria</taxon>
        <taxon>Bacillati</taxon>
        <taxon>Cyanobacteriota</taxon>
        <taxon>Cyanophyceae</taxon>
        <taxon>Oscillatoriophycideae</taxon>
        <taxon>Chroococcales</taxon>
        <taxon>Aphanothecaceae</taxon>
        <taxon>Rubidibacter</taxon>
    </lineage>
</organism>
<name>U5D7N9_9CHRO</name>
<reference evidence="3 4" key="1">
    <citation type="submission" date="2013-05" db="EMBL/GenBank/DDBJ databases">
        <title>Draft genome sequence of Rubidibacter lacunae KORDI 51-2.</title>
        <authorList>
            <person name="Choi D.H."/>
            <person name="Noh J.H."/>
            <person name="Kwon K.-K."/>
            <person name="Lee J.-H."/>
            <person name="Ryu J.-Y."/>
        </authorList>
    </citation>
    <scope>NUCLEOTIDE SEQUENCE [LARGE SCALE GENOMIC DNA]</scope>
    <source>
        <strain evidence="3 4">KORDI 51-2</strain>
    </source>
</reference>
<comment type="caution">
    <text evidence="3">The sequence shown here is derived from an EMBL/GenBank/DDBJ whole genome shotgun (WGS) entry which is preliminary data.</text>
</comment>
<dbReference type="Pfam" id="PF20429">
    <property type="entry name" value="Tab2-like_C"/>
    <property type="match status" value="1"/>
</dbReference>
<dbReference type="OrthoDB" id="420270at2"/>
<evidence type="ECO:0000259" key="2">
    <source>
        <dbReference type="Pfam" id="PF20429"/>
    </source>
</evidence>
<evidence type="ECO:0000259" key="1">
    <source>
        <dbReference type="Pfam" id="PF06485"/>
    </source>
</evidence>
<feature type="domain" description="RNA-binding protein Tab2/Atab2 C-terminal" evidence="2">
    <location>
        <begin position="135"/>
        <end position="285"/>
    </location>
</feature>
<evidence type="ECO:0008006" key="5">
    <source>
        <dbReference type="Google" id="ProtNLM"/>
    </source>
</evidence>
<dbReference type="GO" id="GO:0003723">
    <property type="term" value="F:RNA binding"/>
    <property type="evidence" value="ECO:0007669"/>
    <property type="project" value="InterPro"/>
</dbReference>
<dbReference type="InterPro" id="IPR046761">
    <property type="entry name" value="Tab2-like_C"/>
</dbReference>